<dbReference type="InParanoid" id="B6IM90"/>
<accession>B6IM90</accession>
<dbReference type="Proteomes" id="UP000008549">
    <property type="component" value="Unassembled WGS sequence"/>
</dbReference>
<evidence type="ECO:0000313" key="1">
    <source>
        <dbReference type="EMBL" id="CAS01020.1"/>
    </source>
</evidence>
<dbReference type="HOGENOM" id="CLU_3425190_0_0_1"/>
<gene>
    <name evidence="1" type="ORF">CBG27024</name>
    <name evidence="1" type="ORF">CBG_27024</name>
</gene>
<sequence length="22" mass="2468">MFCNFTKNISSVNKISISFEGT</sequence>
<keyword evidence="2" id="KW-1185">Reference proteome</keyword>
<evidence type="ECO:0000313" key="2">
    <source>
        <dbReference type="Proteomes" id="UP000008549"/>
    </source>
</evidence>
<protein>
    <submittedName>
        <fullName evidence="1">Protein CBG27024</fullName>
    </submittedName>
</protein>
<proteinExistence type="predicted"/>
<dbReference type="AlphaFoldDB" id="B6IM90"/>
<name>B6IM90_CAEBR</name>
<reference evidence="1 2" key="1">
    <citation type="journal article" date="2003" name="PLoS Biol.">
        <title>The genome sequence of Caenorhabditis briggsae: a platform for comparative genomics.</title>
        <authorList>
            <person name="Stein L.D."/>
            <person name="Bao Z."/>
            <person name="Blasiar D."/>
            <person name="Blumenthal T."/>
            <person name="Brent M.R."/>
            <person name="Chen N."/>
            <person name="Chinwalla A."/>
            <person name="Clarke L."/>
            <person name="Clee C."/>
            <person name="Coghlan A."/>
            <person name="Coulson A."/>
            <person name="D'Eustachio P."/>
            <person name="Fitch D.H."/>
            <person name="Fulton L.A."/>
            <person name="Fulton R.E."/>
            <person name="Griffiths-Jones S."/>
            <person name="Harris T.W."/>
            <person name="Hillier L.W."/>
            <person name="Kamath R."/>
            <person name="Kuwabara P.E."/>
            <person name="Mardis E.R."/>
            <person name="Marra M.A."/>
            <person name="Miner T.L."/>
            <person name="Minx P."/>
            <person name="Mullikin J.C."/>
            <person name="Plumb R.W."/>
            <person name="Rogers J."/>
            <person name="Schein J.E."/>
            <person name="Sohrmann M."/>
            <person name="Spieth J."/>
            <person name="Stajich J.E."/>
            <person name="Wei C."/>
            <person name="Willey D."/>
            <person name="Wilson R.K."/>
            <person name="Durbin R."/>
            <person name="Waterston R.H."/>
        </authorList>
    </citation>
    <scope>NUCLEOTIDE SEQUENCE [LARGE SCALE GENOMIC DNA]</scope>
    <source>
        <strain evidence="1 2">AF16</strain>
    </source>
</reference>
<dbReference type="RefSeq" id="XP_045100577.1">
    <property type="nucleotide sequence ID" value="XM_045237389.1"/>
</dbReference>
<dbReference type="KEGG" id="cbr:CBG_27024"/>
<reference evidence="1 2" key="2">
    <citation type="journal article" date="2011" name="PLoS Genet.">
        <title>Caenorhabditis briggsae recombinant inbred line genotypes reveal inter-strain incompatibility and the evolution of recombination.</title>
        <authorList>
            <person name="Ross J.A."/>
            <person name="Koboldt D.C."/>
            <person name="Staisch J.E."/>
            <person name="Chamberlin H.M."/>
            <person name="Gupta B.P."/>
            <person name="Miller R.D."/>
            <person name="Baird S.E."/>
            <person name="Haag E.S."/>
        </authorList>
    </citation>
    <scope>NUCLEOTIDE SEQUENCE [LARGE SCALE GENOMIC DNA]</scope>
    <source>
        <strain evidence="1 2">AF16</strain>
    </source>
</reference>
<dbReference type="CTD" id="68918486"/>
<dbReference type="GeneID" id="68918486"/>
<dbReference type="EMBL" id="HE601533">
    <property type="protein sequence ID" value="CAS01020.1"/>
    <property type="molecule type" value="Genomic_DNA"/>
</dbReference>
<organism evidence="1 2">
    <name type="scientific">Caenorhabditis briggsae</name>
    <dbReference type="NCBI Taxonomy" id="6238"/>
    <lineage>
        <taxon>Eukaryota</taxon>
        <taxon>Metazoa</taxon>
        <taxon>Ecdysozoa</taxon>
        <taxon>Nematoda</taxon>
        <taxon>Chromadorea</taxon>
        <taxon>Rhabditida</taxon>
        <taxon>Rhabditina</taxon>
        <taxon>Rhabditomorpha</taxon>
        <taxon>Rhabditoidea</taxon>
        <taxon>Rhabditidae</taxon>
        <taxon>Peloderinae</taxon>
        <taxon>Caenorhabditis</taxon>
    </lineage>
</organism>